<evidence type="ECO:0000313" key="2">
    <source>
        <dbReference type="EMBL" id="MBB5790201.1"/>
    </source>
</evidence>
<organism evidence="2 3">
    <name type="scientific">Jiangella mangrovi</name>
    <dbReference type="NCBI Taxonomy" id="1524084"/>
    <lineage>
        <taxon>Bacteria</taxon>
        <taxon>Bacillati</taxon>
        <taxon>Actinomycetota</taxon>
        <taxon>Actinomycetes</taxon>
        <taxon>Jiangellales</taxon>
        <taxon>Jiangellaceae</taxon>
        <taxon>Jiangella</taxon>
    </lineage>
</organism>
<accession>A0A7W9GUZ2</accession>
<evidence type="ECO:0000259" key="1">
    <source>
        <dbReference type="Pfam" id="PF07883"/>
    </source>
</evidence>
<keyword evidence="2" id="KW-0223">Dioxygenase</keyword>
<feature type="domain" description="Cupin type-2" evidence="1">
    <location>
        <begin position="63"/>
        <end position="133"/>
    </location>
</feature>
<dbReference type="AlphaFoldDB" id="A0A7W9GUZ2"/>
<evidence type="ECO:0000313" key="3">
    <source>
        <dbReference type="Proteomes" id="UP000542813"/>
    </source>
</evidence>
<dbReference type="GO" id="GO:0051213">
    <property type="term" value="F:dioxygenase activity"/>
    <property type="evidence" value="ECO:0007669"/>
    <property type="project" value="UniProtKB-KW"/>
</dbReference>
<name>A0A7W9GUZ2_9ACTN</name>
<dbReference type="Gene3D" id="2.60.120.10">
    <property type="entry name" value="Jelly Rolls"/>
    <property type="match status" value="1"/>
</dbReference>
<keyword evidence="2" id="KW-0560">Oxidoreductase</keyword>
<comment type="caution">
    <text evidence="2">The sequence shown here is derived from an EMBL/GenBank/DDBJ whole genome shotgun (WGS) entry which is preliminary data.</text>
</comment>
<proteinExistence type="predicted"/>
<sequence length="166" mass="18109">MSETLFEHWLAEAVRIREQHRAGASLLTRDGTTAELNRMGAMRWYLHPAITDTSTQSLYVHELTLPAGSRSGRMRVQGGIVHFVLEGSGHTVVDGRPHSWEADDVIALPIRETGVVYQHVNDGDGPARLLVVWPNFDSALGPEAGVELTVLEDCPEYGSEHGDGAG</sequence>
<dbReference type="EMBL" id="JACHMM010000001">
    <property type="protein sequence ID" value="MBB5790201.1"/>
    <property type="molecule type" value="Genomic_DNA"/>
</dbReference>
<dbReference type="SUPFAM" id="SSF51182">
    <property type="entry name" value="RmlC-like cupins"/>
    <property type="match status" value="1"/>
</dbReference>
<dbReference type="Pfam" id="PF07883">
    <property type="entry name" value="Cupin_2"/>
    <property type="match status" value="1"/>
</dbReference>
<dbReference type="RefSeq" id="WP_184826087.1">
    <property type="nucleotide sequence ID" value="NZ_JACHMM010000001.1"/>
</dbReference>
<dbReference type="InterPro" id="IPR013096">
    <property type="entry name" value="Cupin_2"/>
</dbReference>
<keyword evidence="3" id="KW-1185">Reference proteome</keyword>
<reference evidence="2 3" key="1">
    <citation type="submission" date="2020-08" db="EMBL/GenBank/DDBJ databases">
        <title>Sequencing the genomes of 1000 actinobacteria strains.</title>
        <authorList>
            <person name="Klenk H.-P."/>
        </authorList>
    </citation>
    <scope>NUCLEOTIDE SEQUENCE [LARGE SCALE GENOMIC DNA]</scope>
    <source>
        <strain evidence="2 3">DSM 102122</strain>
    </source>
</reference>
<gene>
    <name evidence="2" type="ORF">HD601_004776</name>
</gene>
<dbReference type="InterPro" id="IPR014710">
    <property type="entry name" value="RmlC-like_jellyroll"/>
</dbReference>
<dbReference type="Proteomes" id="UP000542813">
    <property type="component" value="Unassembled WGS sequence"/>
</dbReference>
<protein>
    <submittedName>
        <fullName evidence="2">Quercetin dioxygenase-like cupin family protein</fullName>
    </submittedName>
</protein>
<dbReference type="InterPro" id="IPR011051">
    <property type="entry name" value="RmlC_Cupin_sf"/>
</dbReference>